<gene>
    <name evidence="3" type="ORF">S06H3_17201</name>
</gene>
<dbReference type="EMBL" id="BARV01008579">
    <property type="protein sequence ID" value="GAI05394.1"/>
    <property type="molecule type" value="Genomic_DNA"/>
</dbReference>
<feature type="non-terminal residue" evidence="3">
    <location>
        <position position="1"/>
    </location>
</feature>
<dbReference type="Pfam" id="PF13173">
    <property type="entry name" value="AAA_14"/>
    <property type="match status" value="1"/>
</dbReference>
<dbReference type="InterPro" id="IPR041682">
    <property type="entry name" value="AAA_14"/>
</dbReference>
<accession>X1MG96</accession>
<dbReference type="PANTHER" id="PTHR33295:SF8">
    <property type="entry name" value="AAA+ ATPASE DOMAIN-CONTAINING PROTEIN"/>
    <property type="match status" value="1"/>
</dbReference>
<feature type="domain" description="AAA" evidence="1">
    <location>
        <begin position="36"/>
        <end position="171"/>
    </location>
</feature>
<dbReference type="InterPro" id="IPR025420">
    <property type="entry name" value="DUF4143"/>
</dbReference>
<sequence length="345" mass="41318">DIMFKKEIFKLIIKEFQNSSLPNIFDRDLKIPLSSKKIITIYGPRRCGKSFYFLSLIKKLLQKGIPKKRILYVSFEDDRILPLDFQELTLLLEAYFELYPENKEEEIFIFFDEIQNIKNWEIFIRRIYEKEKVKIFITGSSSKLLSYEIATSLRGRTISYPLYPLNFREFLYFKGETIEKDFEYTEKRFKIKKYLEEYLEWGSFPEIVLEKDFTLKRKILSEYFGLLVYRDLKDRFSIENTALIKDLLKLLFTNISSYFSVNSYFKVTRQRMPLSRKTLSFYLSCVEETQYFSFLPVFSYSLKFQRVNPKKIICLDNGLRSAVAFKFSQDRGKLAENLVGLTLQM</sequence>
<dbReference type="Gene3D" id="3.40.50.300">
    <property type="entry name" value="P-loop containing nucleotide triphosphate hydrolases"/>
    <property type="match status" value="1"/>
</dbReference>
<organism evidence="3">
    <name type="scientific">marine sediment metagenome</name>
    <dbReference type="NCBI Taxonomy" id="412755"/>
    <lineage>
        <taxon>unclassified sequences</taxon>
        <taxon>metagenomes</taxon>
        <taxon>ecological metagenomes</taxon>
    </lineage>
</organism>
<evidence type="ECO:0000259" key="1">
    <source>
        <dbReference type="Pfam" id="PF13173"/>
    </source>
</evidence>
<protein>
    <submittedName>
        <fullName evidence="3">Uncharacterized protein</fullName>
    </submittedName>
</protein>
<dbReference type="Pfam" id="PF13635">
    <property type="entry name" value="DUF4143"/>
    <property type="match status" value="1"/>
</dbReference>
<dbReference type="AlphaFoldDB" id="X1MG96"/>
<reference evidence="3" key="1">
    <citation type="journal article" date="2014" name="Front. Microbiol.">
        <title>High frequency of phylogenetically diverse reductive dehalogenase-homologous genes in deep subseafloor sedimentary metagenomes.</title>
        <authorList>
            <person name="Kawai M."/>
            <person name="Futagami T."/>
            <person name="Toyoda A."/>
            <person name="Takaki Y."/>
            <person name="Nishi S."/>
            <person name="Hori S."/>
            <person name="Arai W."/>
            <person name="Tsubouchi T."/>
            <person name="Morono Y."/>
            <person name="Uchiyama I."/>
            <person name="Ito T."/>
            <person name="Fujiyama A."/>
            <person name="Inagaki F."/>
            <person name="Takami H."/>
        </authorList>
    </citation>
    <scope>NUCLEOTIDE SEQUENCE</scope>
    <source>
        <strain evidence="3">Expedition CK06-06</strain>
    </source>
</reference>
<feature type="non-terminal residue" evidence="3">
    <location>
        <position position="345"/>
    </location>
</feature>
<evidence type="ECO:0000259" key="2">
    <source>
        <dbReference type="Pfam" id="PF13635"/>
    </source>
</evidence>
<evidence type="ECO:0000313" key="3">
    <source>
        <dbReference type="EMBL" id="GAI05394.1"/>
    </source>
</evidence>
<dbReference type="PANTHER" id="PTHR33295">
    <property type="entry name" value="ATPASE"/>
    <property type="match status" value="1"/>
</dbReference>
<name>X1MG96_9ZZZZ</name>
<dbReference type="InterPro" id="IPR027417">
    <property type="entry name" value="P-loop_NTPase"/>
</dbReference>
<comment type="caution">
    <text evidence="3">The sequence shown here is derived from an EMBL/GenBank/DDBJ whole genome shotgun (WGS) entry which is preliminary data.</text>
</comment>
<proteinExistence type="predicted"/>
<dbReference type="SUPFAM" id="SSF52540">
    <property type="entry name" value="P-loop containing nucleoside triphosphate hydrolases"/>
    <property type="match status" value="1"/>
</dbReference>
<feature type="domain" description="DUF4143" evidence="2">
    <location>
        <begin position="230"/>
        <end position="342"/>
    </location>
</feature>